<keyword evidence="4" id="KW-1185">Reference proteome</keyword>
<dbReference type="InterPro" id="IPR011331">
    <property type="entry name" value="Ribosomal_eL37/eL43"/>
</dbReference>
<evidence type="ECO:0000256" key="2">
    <source>
        <dbReference type="ARBA" id="ARBA00023274"/>
    </source>
</evidence>
<dbReference type="Gramene" id="OMO86437">
    <property type="protein sequence ID" value="OMO86437"/>
    <property type="gene ID" value="CCACVL1_09593"/>
</dbReference>
<gene>
    <name evidence="3" type="ORF">CCACVL1_09593</name>
</gene>
<evidence type="ECO:0000313" key="3">
    <source>
        <dbReference type="EMBL" id="OMO86437.1"/>
    </source>
</evidence>
<proteinExistence type="predicted"/>
<evidence type="ECO:0000256" key="1">
    <source>
        <dbReference type="ARBA" id="ARBA00022980"/>
    </source>
</evidence>
<protein>
    <submittedName>
        <fullName evidence="3">Uncharacterized protein</fullName>
    </submittedName>
</protein>
<dbReference type="AlphaFoldDB" id="A0A1R3IV34"/>
<organism evidence="3 4">
    <name type="scientific">Corchorus capsularis</name>
    <name type="common">Jute</name>
    <dbReference type="NCBI Taxonomy" id="210143"/>
    <lineage>
        <taxon>Eukaryota</taxon>
        <taxon>Viridiplantae</taxon>
        <taxon>Streptophyta</taxon>
        <taxon>Embryophyta</taxon>
        <taxon>Tracheophyta</taxon>
        <taxon>Spermatophyta</taxon>
        <taxon>Magnoliopsida</taxon>
        <taxon>eudicotyledons</taxon>
        <taxon>Gunneridae</taxon>
        <taxon>Pentapetalae</taxon>
        <taxon>rosids</taxon>
        <taxon>malvids</taxon>
        <taxon>Malvales</taxon>
        <taxon>Malvaceae</taxon>
        <taxon>Grewioideae</taxon>
        <taxon>Apeibeae</taxon>
        <taxon>Corchorus</taxon>
    </lineage>
</organism>
<accession>A0A1R3IV34</accession>
<dbReference type="GO" id="GO:1990904">
    <property type="term" value="C:ribonucleoprotein complex"/>
    <property type="evidence" value="ECO:0007669"/>
    <property type="project" value="UniProtKB-KW"/>
</dbReference>
<name>A0A1R3IV34_COCAP</name>
<sequence>MTKRIKRDGIVGKYGTRYGAS</sequence>
<comment type="caution">
    <text evidence="3">The sequence shown here is derived from an EMBL/GenBank/DDBJ whole genome shotgun (WGS) entry which is preliminary data.</text>
</comment>
<dbReference type="Gene3D" id="2.20.25.30">
    <property type="match status" value="1"/>
</dbReference>
<dbReference type="GO" id="GO:0003735">
    <property type="term" value="F:structural constituent of ribosome"/>
    <property type="evidence" value="ECO:0007669"/>
    <property type="project" value="InterPro"/>
</dbReference>
<dbReference type="Proteomes" id="UP000188268">
    <property type="component" value="Unassembled WGS sequence"/>
</dbReference>
<dbReference type="GO" id="GO:0005840">
    <property type="term" value="C:ribosome"/>
    <property type="evidence" value="ECO:0007669"/>
    <property type="project" value="UniProtKB-KW"/>
</dbReference>
<dbReference type="GO" id="GO:0006412">
    <property type="term" value="P:translation"/>
    <property type="evidence" value="ECO:0007669"/>
    <property type="project" value="InterPro"/>
</dbReference>
<keyword evidence="1" id="KW-0689">Ribosomal protein</keyword>
<reference evidence="3 4" key="1">
    <citation type="submission" date="2013-09" db="EMBL/GenBank/DDBJ databases">
        <title>Corchorus capsularis genome sequencing.</title>
        <authorList>
            <person name="Alam M."/>
            <person name="Haque M.S."/>
            <person name="Islam M.S."/>
            <person name="Emdad E.M."/>
            <person name="Islam M.M."/>
            <person name="Ahmed B."/>
            <person name="Halim A."/>
            <person name="Hossen Q.M.M."/>
            <person name="Hossain M.Z."/>
            <person name="Ahmed R."/>
            <person name="Khan M.M."/>
            <person name="Islam R."/>
            <person name="Rashid M.M."/>
            <person name="Khan S.A."/>
            <person name="Rahman M.S."/>
            <person name="Alam M."/>
        </authorList>
    </citation>
    <scope>NUCLEOTIDE SEQUENCE [LARGE SCALE GENOMIC DNA]</scope>
    <source>
        <strain evidence="4">cv. CVL-1</strain>
        <tissue evidence="3">Whole seedling</tissue>
    </source>
</reference>
<dbReference type="EMBL" id="AWWV01009460">
    <property type="protein sequence ID" value="OMO86437.1"/>
    <property type="molecule type" value="Genomic_DNA"/>
</dbReference>
<keyword evidence="2" id="KW-0687">Ribonucleoprotein</keyword>
<evidence type="ECO:0000313" key="4">
    <source>
        <dbReference type="Proteomes" id="UP000188268"/>
    </source>
</evidence>